<organism evidence="2 3">
    <name type="scientific">Vigna mungo</name>
    <name type="common">Black gram</name>
    <name type="synonym">Phaseolus mungo</name>
    <dbReference type="NCBI Taxonomy" id="3915"/>
    <lineage>
        <taxon>Eukaryota</taxon>
        <taxon>Viridiplantae</taxon>
        <taxon>Streptophyta</taxon>
        <taxon>Embryophyta</taxon>
        <taxon>Tracheophyta</taxon>
        <taxon>Spermatophyta</taxon>
        <taxon>Magnoliopsida</taxon>
        <taxon>eudicotyledons</taxon>
        <taxon>Gunneridae</taxon>
        <taxon>Pentapetalae</taxon>
        <taxon>rosids</taxon>
        <taxon>fabids</taxon>
        <taxon>Fabales</taxon>
        <taxon>Fabaceae</taxon>
        <taxon>Papilionoideae</taxon>
        <taxon>50 kb inversion clade</taxon>
        <taxon>NPAAA clade</taxon>
        <taxon>indigoferoid/millettioid clade</taxon>
        <taxon>Phaseoleae</taxon>
        <taxon>Vigna</taxon>
    </lineage>
</organism>
<dbReference type="Proteomes" id="UP001374535">
    <property type="component" value="Chromosome 11"/>
</dbReference>
<proteinExistence type="predicted"/>
<reference evidence="2 3" key="1">
    <citation type="journal article" date="2023" name="Life. Sci Alliance">
        <title>Evolutionary insights into 3D genome organization and epigenetic landscape of Vigna mungo.</title>
        <authorList>
            <person name="Junaid A."/>
            <person name="Singh B."/>
            <person name="Bhatia S."/>
        </authorList>
    </citation>
    <scope>NUCLEOTIDE SEQUENCE [LARGE SCALE GENOMIC DNA]</scope>
    <source>
        <strain evidence="2">Urdbean</strain>
    </source>
</reference>
<dbReference type="Gene3D" id="1.10.340.70">
    <property type="match status" value="1"/>
</dbReference>
<accession>A0AAQ3RAF7</accession>
<protein>
    <recommendedName>
        <fullName evidence="1">Integrase zinc-binding domain-containing protein</fullName>
    </recommendedName>
</protein>
<dbReference type="Pfam" id="PF17921">
    <property type="entry name" value="Integrase_H2C2"/>
    <property type="match status" value="1"/>
</dbReference>
<evidence type="ECO:0000313" key="2">
    <source>
        <dbReference type="EMBL" id="WVY89688.1"/>
    </source>
</evidence>
<dbReference type="InterPro" id="IPR041588">
    <property type="entry name" value="Integrase_H2C2"/>
</dbReference>
<keyword evidence="3" id="KW-1185">Reference proteome</keyword>
<dbReference type="EMBL" id="CP144690">
    <property type="protein sequence ID" value="WVY89688.1"/>
    <property type="molecule type" value="Genomic_DNA"/>
</dbReference>
<evidence type="ECO:0000313" key="3">
    <source>
        <dbReference type="Proteomes" id="UP001374535"/>
    </source>
</evidence>
<sequence>MNCYRRLSNRFRWRWWRLLTDFWASGFSVLGLDPKLMQKRECEHVVEMQKLRHAIEDLKENMTHGGANSNNVNDHFRIYGVSSEDLLDCFISGLKPNIRREHKVVVPRDDGIIQLLLKEYHSSTLGGHDGITRTMAQLSSRFYWPDMLKDIT</sequence>
<feature type="domain" description="Integrase zinc-binding" evidence="1">
    <location>
        <begin position="113"/>
        <end position="151"/>
    </location>
</feature>
<dbReference type="AlphaFoldDB" id="A0AAQ3RAF7"/>
<name>A0AAQ3RAF7_VIGMU</name>
<gene>
    <name evidence="2" type="ORF">V8G54_035202</name>
</gene>
<evidence type="ECO:0000259" key="1">
    <source>
        <dbReference type="Pfam" id="PF17921"/>
    </source>
</evidence>